<gene>
    <name evidence="5" type="ORF">F511_20338</name>
</gene>
<feature type="region of interest" description="Disordered" evidence="4">
    <location>
        <begin position="1"/>
        <end position="67"/>
    </location>
</feature>
<feature type="compositionally biased region" description="Polar residues" evidence="4">
    <location>
        <begin position="1376"/>
        <end position="1387"/>
    </location>
</feature>
<feature type="compositionally biased region" description="Polar residues" evidence="4">
    <location>
        <begin position="570"/>
        <end position="584"/>
    </location>
</feature>
<dbReference type="InterPro" id="IPR052435">
    <property type="entry name" value="YY1-Transcr_Regul"/>
</dbReference>
<evidence type="ECO:0000256" key="1">
    <source>
        <dbReference type="ARBA" id="ARBA00023015"/>
    </source>
</evidence>
<dbReference type="Proteomes" id="UP000250235">
    <property type="component" value="Unassembled WGS sequence"/>
</dbReference>
<feature type="region of interest" description="Disordered" evidence="4">
    <location>
        <begin position="560"/>
        <end position="589"/>
    </location>
</feature>
<keyword evidence="1" id="KW-0805">Transcription regulation</keyword>
<organism evidence="5 6">
    <name type="scientific">Dorcoceras hygrometricum</name>
    <dbReference type="NCBI Taxonomy" id="472368"/>
    <lineage>
        <taxon>Eukaryota</taxon>
        <taxon>Viridiplantae</taxon>
        <taxon>Streptophyta</taxon>
        <taxon>Embryophyta</taxon>
        <taxon>Tracheophyta</taxon>
        <taxon>Spermatophyta</taxon>
        <taxon>Magnoliopsida</taxon>
        <taxon>eudicotyledons</taxon>
        <taxon>Gunneridae</taxon>
        <taxon>Pentapetalae</taxon>
        <taxon>asterids</taxon>
        <taxon>lamiids</taxon>
        <taxon>Lamiales</taxon>
        <taxon>Gesneriaceae</taxon>
        <taxon>Didymocarpoideae</taxon>
        <taxon>Trichosporeae</taxon>
        <taxon>Loxocarpinae</taxon>
        <taxon>Dorcoceras</taxon>
    </lineage>
</organism>
<feature type="region of interest" description="Disordered" evidence="4">
    <location>
        <begin position="285"/>
        <end position="321"/>
    </location>
</feature>
<keyword evidence="2" id="KW-0804">Transcription</keyword>
<feature type="compositionally biased region" description="Basic residues" evidence="4">
    <location>
        <begin position="299"/>
        <end position="308"/>
    </location>
</feature>
<sequence length="1407" mass="156728">MSTCSTSASTEVQDTNQRSPLPTHANLAKHAEECPLQHQEDMGDNKQQDGNHAGNVDEYEDEDEDEDADFNPFLKETHSVEASSSLSSEIEGLDTDVADSGEKTFAAFLNNSVDKHLADVHIIHPIEAVEHGEEFVSNSTVSSGEACEKRFDIAFETITRKECNLVTQSENGSVCCKENGLDSLKIVTKDVDFDKLSMNVDPEDAICMRTRARYSLASFTLDELETFLQETDDDDDLQNVDDEEEYRKFLAAVLQGRDDSRNLHGNTNADDEDEDNDADFELELEEALESDPDEIEERHKRRRNRRQRGSLERNNKFSGQLSRPLRPLLPFAPMGSFPAFNGKHLMSNISPQHYLPPVNNCFTSGFTSHQIGQLHCLFHEHLQLLIQVFSLCVFDPVKGHIALELKELILGLRRKCDQVLAWRSHPYPRFCFILPYIHPSVPVEFHEILPPQCSEENVECEGSTGRHSDITYPSNRRCKDLSDDRTNSFRTEEHTSCVPYLCGPLLTVIDVAPLRLVGDYIDDIYTAVSAYERYKIDHGSESLFEKEPLFPLSQSTVSSETEFQGDIRSNPLNSSGRHSPSSNKKMPKKTMAATLVEKAKKQSVALVPKEIAKLAQRFLPLFNPALYPHKPPSVTIANRVLFTDAEDELLALGMMEYNTNWKAIQQRFLPCKSKHQIFVRQKNRASSKAPENPIKAVRRIKNSPLTSEEITHIEVGLKKLKLDWIAIWSFFVPYRDPSLLPRLWRIASGTQKSYKSDANKKARRRLYTLRRKEAKPLALMQHSSSEKEGNNTDVVEEACSGDNHMDTEDEAYVHEAFLEDWRPDDHISLNYSSHKLSQGGASQAKQQIDISDSASASLSSSFSSRPSKPQVILRPYRARRSNSARLVKLAPDLPPVNLPPSVRVMSQSAFQSSQAAISSKISGNYSRYDGKVANGVPEVGVFKKSRLDYLVKSGQVMKNLTKDIASNQQSKHSDKCVADERADPDLQMHPLLFQPPQDGRLPYCPGSCSPSPSSSFSLFPGNQTQLDLNLFHNPRHISDAVNFLSKSSIPPRRNSSSSNVNFHPLLQNNDADSIAALPASNQLDNLVSSRACSLFIPDPSCKPSLNENLSTSGRTIYSPSGMGNGLDLDIHLNFTSTNQRAVASGNVTQHGSDKSVRALVSRTIESEAAKDLSKVKCSTPNRISDKLQSSDHLLVTSRNGRSRKVGDGMHDGSLPEIIMEQEELSDSEEEFGENVEFECEEMADSEGENTSDSEPFVNTSNEEMQADGMGSTNNDGHVIDSEGDCVVDACKTDNVKPSAFAINLNSCAPVSPHSNPGNPVAKYDFGPGETRAPLYSKRPEAHMKSEASFVQKQAMNARKHTVPGYGQPRKRVRRMTSGSSITASRPGQPNIDMNVERSKNIDDDEFS</sequence>
<dbReference type="OrthoDB" id="49309at2759"/>
<dbReference type="EMBL" id="KV001729">
    <property type="protein sequence ID" value="KZV38799.1"/>
    <property type="molecule type" value="Genomic_DNA"/>
</dbReference>
<dbReference type="GO" id="GO:0006355">
    <property type="term" value="P:regulation of DNA-templated transcription"/>
    <property type="evidence" value="ECO:0007669"/>
    <property type="project" value="TreeGrafter"/>
</dbReference>
<keyword evidence="6" id="KW-1185">Reference proteome</keyword>
<evidence type="ECO:0000313" key="6">
    <source>
        <dbReference type="Proteomes" id="UP000250235"/>
    </source>
</evidence>
<evidence type="ECO:0000256" key="4">
    <source>
        <dbReference type="SAM" id="MobiDB-lite"/>
    </source>
</evidence>
<feature type="region of interest" description="Disordered" evidence="4">
    <location>
        <begin position="1356"/>
        <end position="1407"/>
    </location>
</feature>
<accession>A0A2Z7BWG4</accession>
<evidence type="ECO:0000313" key="5">
    <source>
        <dbReference type="EMBL" id="KZV38799.1"/>
    </source>
</evidence>
<protein>
    <recommendedName>
        <fullName evidence="7">Homeodomain-like superfamily protein</fullName>
    </recommendedName>
</protein>
<dbReference type="PANTHER" id="PTHR16088:SF3">
    <property type="entry name" value="GON-4-LIKE PROTEIN"/>
    <property type="match status" value="1"/>
</dbReference>
<feature type="compositionally biased region" description="Polar residues" evidence="4">
    <location>
        <begin position="1"/>
        <end position="20"/>
    </location>
</feature>
<dbReference type="GO" id="GO:0005634">
    <property type="term" value="C:nucleus"/>
    <property type="evidence" value="ECO:0007669"/>
    <property type="project" value="TreeGrafter"/>
</dbReference>
<dbReference type="PANTHER" id="PTHR16088">
    <property type="entry name" value="YY1 ASSOCIATED PROTEIN-RELATED"/>
    <property type="match status" value="1"/>
</dbReference>
<keyword evidence="3" id="KW-0539">Nucleus</keyword>
<evidence type="ECO:0000256" key="2">
    <source>
        <dbReference type="ARBA" id="ARBA00023163"/>
    </source>
</evidence>
<name>A0A2Z7BWG4_9LAMI</name>
<feature type="compositionally biased region" description="Acidic residues" evidence="4">
    <location>
        <begin position="57"/>
        <end position="67"/>
    </location>
</feature>
<feature type="compositionally biased region" description="Low complexity" evidence="4">
    <location>
        <begin position="856"/>
        <end position="867"/>
    </location>
</feature>
<evidence type="ECO:0000256" key="3">
    <source>
        <dbReference type="ARBA" id="ARBA00023242"/>
    </source>
</evidence>
<feature type="compositionally biased region" description="Basic and acidic residues" evidence="4">
    <location>
        <begin position="29"/>
        <end position="49"/>
    </location>
</feature>
<evidence type="ECO:0008006" key="7">
    <source>
        <dbReference type="Google" id="ProtNLM"/>
    </source>
</evidence>
<proteinExistence type="predicted"/>
<dbReference type="GO" id="GO:0003712">
    <property type="term" value="F:transcription coregulator activity"/>
    <property type="evidence" value="ECO:0007669"/>
    <property type="project" value="TreeGrafter"/>
</dbReference>
<reference evidence="5 6" key="1">
    <citation type="journal article" date="2015" name="Proc. Natl. Acad. Sci. U.S.A.">
        <title>The resurrection genome of Boea hygrometrica: A blueprint for survival of dehydration.</title>
        <authorList>
            <person name="Xiao L."/>
            <person name="Yang G."/>
            <person name="Zhang L."/>
            <person name="Yang X."/>
            <person name="Zhao S."/>
            <person name="Ji Z."/>
            <person name="Zhou Q."/>
            <person name="Hu M."/>
            <person name="Wang Y."/>
            <person name="Chen M."/>
            <person name="Xu Y."/>
            <person name="Jin H."/>
            <person name="Xiao X."/>
            <person name="Hu G."/>
            <person name="Bao F."/>
            <person name="Hu Y."/>
            <person name="Wan P."/>
            <person name="Li L."/>
            <person name="Deng X."/>
            <person name="Kuang T."/>
            <person name="Xiang C."/>
            <person name="Zhu J.K."/>
            <person name="Oliver M.J."/>
            <person name="He Y."/>
        </authorList>
    </citation>
    <scope>NUCLEOTIDE SEQUENCE [LARGE SCALE GENOMIC DNA]</scope>
    <source>
        <strain evidence="6">cv. XS01</strain>
    </source>
</reference>
<feature type="region of interest" description="Disordered" evidence="4">
    <location>
        <begin position="856"/>
        <end position="876"/>
    </location>
</feature>
<feature type="compositionally biased region" description="Acidic residues" evidence="4">
    <location>
        <begin position="285"/>
        <end position="295"/>
    </location>
</feature>